<evidence type="ECO:0000313" key="4">
    <source>
        <dbReference type="Proteomes" id="UP000230390"/>
    </source>
</evidence>
<name>A0A2G8TCX6_9BURK</name>
<dbReference type="OrthoDB" id="5295044at2"/>
<evidence type="ECO:0000259" key="2">
    <source>
        <dbReference type="Pfam" id="PF00582"/>
    </source>
</evidence>
<dbReference type="Gene3D" id="3.40.50.620">
    <property type="entry name" value="HUPs"/>
    <property type="match status" value="1"/>
</dbReference>
<dbReference type="InterPro" id="IPR006016">
    <property type="entry name" value="UspA"/>
</dbReference>
<accession>A0A2G8TCX6</accession>
<feature type="domain" description="UspA" evidence="2">
    <location>
        <begin position="1"/>
        <end position="145"/>
    </location>
</feature>
<proteinExistence type="inferred from homology"/>
<dbReference type="InterPro" id="IPR014729">
    <property type="entry name" value="Rossmann-like_a/b/a_fold"/>
</dbReference>
<comment type="similarity">
    <text evidence="1">Belongs to the universal stress protein A family.</text>
</comment>
<dbReference type="RefSeq" id="WP_099790491.1">
    <property type="nucleotide sequence ID" value="NZ_JBHLYV010000019.1"/>
</dbReference>
<dbReference type="Pfam" id="PF00582">
    <property type="entry name" value="Usp"/>
    <property type="match status" value="1"/>
</dbReference>
<dbReference type="InterPro" id="IPR006015">
    <property type="entry name" value="Universal_stress_UspA"/>
</dbReference>
<dbReference type="PANTHER" id="PTHR46268">
    <property type="entry name" value="STRESS RESPONSE PROTEIN NHAX"/>
    <property type="match status" value="1"/>
</dbReference>
<dbReference type="EMBL" id="PDOC01000011">
    <property type="protein sequence ID" value="PIL43819.1"/>
    <property type="molecule type" value="Genomic_DNA"/>
</dbReference>
<organism evidence="3 4">
    <name type="scientific">Massilia eurypsychrophila</name>
    <dbReference type="NCBI Taxonomy" id="1485217"/>
    <lineage>
        <taxon>Bacteria</taxon>
        <taxon>Pseudomonadati</taxon>
        <taxon>Pseudomonadota</taxon>
        <taxon>Betaproteobacteria</taxon>
        <taxon>Burkholderiales</taxon>
        <taxon>Oxalobacteraceae</taxon>
        <taxon>Telluria group</taxon>
        <taxon>Massilia</taxon>
    </lineage>
</organism>
<dbReference type="SUPFAM" id="SSF52402">
    <property type="entry name" value="Adenine nucleotide alpha hydrolases-like"/>
    <property type="match status" value="1"/>
</dbReference>
<dbReference type="AlphaFoldDB" id="A0A2G8TCX6"/>
<evidence type="ECO:0000256" key="1">
    <source>
        <dbReference type="ARBA" id="ARBA00008791"/>
    </source>
</evidence>
<dbReference type="CDD" id="cd00293">
    <property type="entry name" value="USP-like"/>
    <property type="match status" value="1"/>
</dbReference>
<evidence type="ECO:0000313" key="3">
    <source>
        <dbReference type="EMBL" id="PIL43819.1"/>
    </source>
</evidence>
<sequence length="158" mass="16917">MFKHILLPTDGSADSEAAIVSCIRFAQATGAAITGLHVMPVMHLFTYEPGVTEAVHAQVRQENERHAKRYLEHMEQMASAAGVKCTTLLLMSDYPFEAIIDAARNASCDLVAMASHGRKGVKAMLLGSETHKVLTHSAIPVLVFPHGSGTATAAEFTS</sequence>
<protein>
    <submittedName>
        <fullName evidence="3">Sulfate transporter</fullName>
    </submittedName>
</protein>
<dbReference type="Proteomes" id="UP000230390">
    <property type="component" value="Unassembled WGS sequence"/>
</dbReference>
<reference evidence="3 4" key="1">
    <citation type="submission" date="2017-10" db="EMBL/GenBank/DDBJ databases">
        <title>Massilia psychrophilum sp. nov., a novel purple-pigmented bacterium isolated from Tianshan glacier, Xinjiang Municipality, China.</title>
        <authorList>
            <person name="Wang H."/>
        </authorList>
    </citation>
    <scope>NUCLEOTIDE SEQUENCE [LARGE SCALE GENOMIC DNA]</scope>
    <source>
        <strain evidence="3 4">JCM 30074</strain>
    </source>
</reference>
<dbReference type="PANTHER" id="PTHR46268:SF6">
    <property type="entry name" value="UNIVERSAL STRESS PROTEIN UP12"/>
    <property type="match status" value="1"/>
</dbReference>
<dbReference type="PRINTS" id="PR01438">
    <property type="entry name" value="UNVRSLSTRESS"/>
</dbReference>
<keyword evidence="4" id="KW-1185">Reference proteome</keyword>
<gene>
    <name evidence="3" type="ORF">CR105_17485</name>
</gene>
<comment type="caution">
    <text evidence="3">The sequence shown here is derived from an EMBL/GenBank/DDBJ whole genome shotgun (WGS) entry which is preliminary data.</text>
</comment>